<reference evidence="3 5" key="2">
    <citation type="submission" date="2020-02" db="EMBL/GenBank/DDBJ databases">
        <title>The WGS of Modestobacter muralis DSM 100205.</title>
        <authorList>
            <person name="Jiang Z."/>
        </authorList>
    </citation>
    <scope>NUCLEOTIDE SEQUENCE [LARGE SCALE GENOMIC DNA]</scope>
    <source>
        <strain evidence="3 5">DSM 100205</strain>
    </source>
</reference>
<protein>
    <submittedName>
        <fullName evidence="3">Uncharacterized protein</fullName>
    </submittedName>
</protein>
<sequence length="52" mass="4939">MTIGSVSCGARPTFPVVAPTPPSAPAPVVQSAPAASISSGGNGRGGSFDVRA</sequence>
<dbReference type="AlphaFoldDB" id="A0A6P0HCU4"/>
<dbReference type="RefSeq" id="WP_163613087.1">
    <property type="nucleotide sequence ID" value="NZ_JAAGWB010000066.1"/>
</dbReference>
<reference evidence="2 4" key="1">
    <citation type="submission" date="2020-01" db="EMBL/GenBank/DDBJ databases">
        <title>the WGS Modestobacter muralis CPCC 204518.</title>
        <authorList>
            <person name="Jiang Z."/>
        </authorList>
    </citation>
    <scope>NUCLEOTIDE SEQUENCE [LARGE SCALE GENOMIC DNA]</scope>
    <source>
        <strain evidence="2 4">DSM 100205</strain>
    </source>
</reference>
<evidence type="ECO:0000313" key="4">
    <source>
        <dbReference type="Proteomes" id="UP000468828"/>
    </source>
</evidence>
<dbReference type="EMBL" id="JAAGWH010000063">
    <property type="protein sequence ID" value="NEK96395.1"/>
    <property type="molecule type" value="Genomic_DNA"/>
</dbReference>
<proteinExistence type="predicted"/>
<dbReference type="Proteomes" id="UP000468828">
    <property type="component" value="Unassembled WGS sequence"/>
</dbReference>
<gene>
    <name evidence="3" type="ORF">G3R41_20535</name>
    <name evidence="2" type="ORF">GCU67_19820</name>
</gene>
<comment type="caution">
    <text evidence="3">The sequence shown here is derived from an EMBL/GenBank/DDBJ whole genome shotgun (WGS) entry which is preliminary data.</text>
</comment>
<evidence type="ECO:0000256" key="1">
    <source>
        <dbReference type="SAM" id="MobiDB-lite"/>
    </source>
</evidence>
<keyword evidence="4" id="KW-1185">Reference proteome</keyword>
<dbReference type="Proteomes" id="UP000471152">
    <property type="component" value="Unassembled WGS sequence"/>
</dbReference>
<organism evidence="3 5">
    <name type="scientific">Modestobacter muralis</name>
    <dbReference type="NCBI Taxonomy" id="1608614"/>
    <lineage>
        <taxon>Bacteria</taxon>
        <taxon>Bacillati</taxon>
        <taxon>Actinomycetota</taxon>
        <taxon>Actinomycetes</taxon>
        <taxon>Geodermatophilales</taxon>
        <taxon>Geodermatophilaceae</taxon>
        <taxon>Modestobacter</taxon>
    </lineage>
</organism>
<accession>A0A6P0HCU4</accession>
<evidence type="ECO:0000313" key="3">
    <source>
        <dbReference type="EMBL" id="NEN53295.1"/>
    </source>
</evidence>
<feature type="region of interest" description="Disordered" evidence="1">
    <location>
        <begin position="1"/>
        <end position="52"/>
    </location>
</feature>
<dbReference type="EMBL" id="JAAGWB010000066">
    <property type="protein sequence ID" value="NEN53295.1"/>
    <property type="molecule type" value="Genomic_DNA"/>
</dbReference>
<feature type="compositionally biased region" description="Low complexity" evidence="1">
    <location>
        <begin position="26"/>
        <end position="39"/>
    </location>
</feature>
<name>A0A6P0HCU4_9ACTN</name>
<evidence type="ECO:0000313" key="5">
    <source>
        <dbReference type="Proteomes" id="UP000471152"/>
    </source>
</evidence>
<evidence type="ECO:0000313" key="2">
    <source>
        <dbReference type="EMBL" id="NEK96395.1"/>
    </source>
</evidence>